<reference evidence="1 2" key="1">
    <citation type="submission" date="2018-03" db="EMBL/GenBank/DDBJ databases">
        <title>Draft Genome Sequences of the Obligatory Marine Myxobacteria Enhygromyxa salina SWB005.</title>
        <authorList>
            <person name="Poehlein A."/>
            <person name="Moghaddam J.A."/>
            <person name="Harms H."/>
            <person name="Alanjari M."/>
            <person name="Koenig G.M."/>
            <person name="Daniel R."/>
            <person name="Schaeberle T.F."/>
        </authorList>
    </citation>
    <scope>NUCLEOTIDE SEQUENCE [LARGE SCALE GENOMIC DNA]</scope>
    <source>
        <strain evidence="1 2">SWB005</strain>
    </source>
</reference>
<organism evidence="1 2">
    <name type="scientific">Enhygromyxa salina</name>
    <dbReference type="NCBI Taxonomy" id="215803"/>
    <lineage>
        <taxon>Bacteria</taxon>
        <taxon>Pseudomonadati</taxon>
        <taxon>Myxococcota</taxon>
        <taxon>Polyangia</taxon>
        <taxon>Nannocystales</taxon>
        <taxon>Nannocystaceae</taxon>
        <taxon>Enhygromyxa</taxon>
    </lineage>
</organism>
<dbReference type="InterPro" id="IPR013783">
    <property type="entry name" value="Ig-like_fold"/>
</dbReference>
<dbReference type="AlphaFoldDB" id="A0A2S9YG60"/>
<accession>A0A2S9YG60</accession>
<dbReference type="Proteomes" id="UP000237968">
    <property type="component" value="Unassembled WGS sequence"/>
</dbReference>
<keyword evidence="2" id="KW-1185">Reference proteome</keyword>
<dbReference type="CDD" id="cd00102">
    <property type="entry name" value="IPT"/>
    <property type="match status" value="1"/>
</dbReference>
<gene>
    <name evidence="1" type="ORF">ENSA5_11650</name>
</gene>
<evidence type="ECO:0000313" key="1">
    <source>
        <dbReference type="EMBL" id="PRQ04042.1"/>
    </source>
</evidence>
<dbReference type="Gene3D" id="2.60.40.10">
    <property type="entry name" value="Immunoglobulins"/>
    <property type="match status" value="1"/>
</dbReference>
<protein>
    <recommendedName>
        <fullName evidence="3">IPT/TIG domain-containing protein</fullName>
    </recommendedName>
</protein>
<proteinExistence type="predicted"/>
<name>A0A2S9YG60_9BACT</name>
<comment type="caution">
    <text evidence="1">The sequence shown here is derived from an EMBL/GenBank/DDBJ whole genome shotgun (WGS) entry which is preliminary data.</text>
</comment>
<evidence type="ECO:0008006" key="3">
    <source>
        <dbReference type="Google" id="ProtNLM"/>
    </source>
</evidence>
<sequence length="102" mass="10408">MLLAVSSCGPPELEVVGGSVPRSGGVELKLLGDFGGHGAVIVLIDGVPAHGAVVESPHLLRVRVPPLPRAGTVDVELSFADGARMELNEALVVRAPDVDVSP</sequence>
<evidence type="ECO:0000313" key="2">
    <source>
        <dbReference type="Proteomes" id="UP000237968"/>
    </source>
</evidence>
<dbReference type="EMBL" id="PVNK01000065">
    <property type="protein sequence ID" value="PRQ04042.1"/>
    <property type="molecule type" value="Genomic_DNA"/>
</dbReference>